<reference evidence="2 3" key="1">
    <citation type="journal article" date="2018" name="Sci. Rep.">
        <title>Comparative analysis of the Pocillopora damicornis genome highlights role of immune system in coral evolution.</title>
        <authorList>
            <person name="Cunning R."/>
            <person name="Bay R.A."/>
            <person name="Gillette P."/>
            <person name="Baker A.C."/>
            <person name="Traylor-Knowles N."/>
        </authorList>
    </citation>
    <scope>NUCLEOTIDE SEQUENCE [LARGE SCALE GENOMIC DNA]</scope>
    <source>
        <strain evidence="2">RSMAS</strain>
        <tissue evidence="2">Whole animal</tissue>
    </source>
</reference>
<dbReference type="AlphaFoldDB" id="A0A3M6TB48"/>
<feature type="non-terminal residue" evidence="2">
    <location>
        <position position="1"/>
    </location>
</feature>
<dbReference type="OrthoDB" id="9992297at2759"/>
<evidence type="ECO:0000313" key="3">
    <source>
        <dbReference type="Proteomes" id="UP000275408"/>
    </source>
</evidence>
<evidence type="ECO:0000256" key="1">
    <source>
        <dbReference type="SAM" id="Coils"/>
    </source>
</evidence>
<gene>
    <name evidence="2" type="ORF">pdam_00016773</name>
</gene>
<sequence length="229" mass="27429">VLASYDLCWYAVIEKKNQVGYNLTKTRLTHPAQMIWDKYQYLGNCPPTPPLTQQQSIDDKLGERGGFSTMSRLNPLKPETCRRTVSLETVQPHHVNHEHKLRGKREIYKLRNDAYAKPMYGNSMEKERVKQESRRALLQQMKEKDEAHQTHLTERIKESDFAINYDRICLQQDKEERISKEKYLQQFRNENKRLMELRAEQQKRNTEKRHLEERDLLQQSPINWSHTLH</sequence>
<feature type="coiled-coil region" evidence="1">
    <location>
        <begin position="180"/>
        <end position="214"/>
    </location>
</feature>
<name>A0A3M6TB48_POCDA</name>
<organism evidence="2 3">
    <name type="scientific">Pocillopora damicornis</name>
    <name type="common">Cauliflower coral</name>
    <name type="synonym">Millepora damicornis</name>
    <dbReference type="NCBI Taxonomy" id="46731"/>
    <lineage>
        <taxon>Eukaryota</taxon>
        <taxon>Metazoa</taxon>
        <taxon>Cnidaria</taxon>
        <taxon>Anthozoa</taxon>
        <taxon>Hexacorallia</taxon>
        <taxon>Scleractinia</taxon>
        <taxon>Astrocoeniina</taxon>
        <taxon>Pocilloporidae</taxon>
        <taxon>Pocillopora</taxon>
    </lineage>
</organism>
<comment type="caution">
    <text evidence="2">The sequence shown here is derived from an EMBL/GenBank/DDBJ whole genome shotgun (WGS) entry which is preliminary data.</text>
</comment>
<dbReference type="EMBL" id="RCHS01003996">
    <property type="protein sequence ID" value="RMX38484.1"/>
    <property type="molecule type" value="Genomic_DNA"/>
</dbReference>
<dbReference type="Proteomes" id="UP000275408">
    <property type="component" value="Unassembled WGS sequence"/>
</dbReference>
<accession>A0A3M6TB48</accession>
<keyword evidence="3" id="KW-1185">Reference proteome</keyword>
<keyword evidence="1" id="KW-0175">Coiled coil</keyword>
<protein>
    <submittedName>
        <fullName evidence="2">Uncharacterized protein</fullName>
    </submittedName>
</protein>
<evidence type="ECO:0000313" key="2">
    <source>
        <dbReference type="EMBL" id="RMX38484.1"/>
    </source>
</evidence>
<proteinExistence type="predicted"/>